<feature type="transmembrane region" description="Helical" evidence="1">
    <location>
        <begin position="99"/>
        <end position="119"/>
    </location>
</feature>
<keyword evidence="1" id="KW-0472">Membrane</keyword>
<dbReference type="HOGENOM" id="CLU_1719263_0_0_11"/>
<keyword evidence="1" id="KW-1133">Transmembrane helix</keyword>
<protein>
    <recommendedName>
        <fullName evidence="4">DUF1648 domain-containing protein</fullName>
    </recommendedName>
</protein>
<keyword evidence="3" id="KW-1185">Reference proteome</keyword>
<evidence type="ECO:0000256" key="1">
    <source>
        <dbReference type="SAM" id="Phobius"/>
    </source>
</evidence>
<dbReference type="EMBL" id="CP003924">
    <property type="protein sequence ID" value="AGS35195.1"/>
    <property type="molecule type" value="Genomic_DNA"/>
</dbReference>
<name>S5T3H2_9CORY</name>
<feature type="transmembrane region" description="Helical" evidence="1">
    <location>
        <begin position="125"/>
        <end position="145"/>
    </location>
</feature>
<evidence type="ECO:0000313" key="3">
    <source>
        <dbReference type="Proteomes" id="UP000015388"/>
    </source>
</evidence>
<dbReference type="OrthoDB" id="9808690at2"/>
<dbReference type="AlphaFoldDB" id="S5T3H2"/>
<accession>S5T3H2</accession>
<feature type="transmembrane region" description="Helical" evidence="1">
    <location>
        <begin position="12"/>
        <end position="35"/>
    </location>
</feature>
<reference evidence="2 3" key="1">
    <citation type="submission" date="2012-11" db="EMBL/GenBank/DDBJ databases">
        <title>The complete genome sequence of Corynebacterium maris Coryn-1 (=DSM 45190).</title>
        <authorList>
            <person name="Schaffert L."/>
            <person name="Albersmeier A."/>
            <person name="Kalinowski J."/>
            <person name="Ruckert C."/>
        </authorList>
    </citation>
    <scope>NUCLEOTIDE SEQUENCE [LARGE SCALE GENOMIC DNA]</scope>
    <source>
        <strain evidence="3">Coryn-1</strain>
    </source>
</reference>
<sequence>MNITLDPVHRALRAGTVVAAVLVPLYFLVGSLGLASELPMQYSFDGEVSRTGSVTEARVTVAVLGVVAIGLIVLARFPHTFNYLVAITEDNKLRQYRNAVQMMLWLAATFVGVQIIMVGEWLHGWPIILVFVPLAAIGAAAVYFLSRMFRLK</sequence>
<dbReference type="eggNOG" id="COG4194">
    <property type="taxonomic scope" value="Bacteria"/>
</dbReference>
<dbReference type="Proteomes" id="UP000015388">
    <property type="component" value="Chromosome"/>
</dbReference>
<evidence type="ECO:0000313" key="2">
    <source>
        <dbReference type="EMBL" id="AGS35195.1"/>
    </source>
</evidence>
<feature type="transmembrane region" description="Helical" evidence="1">
    <location>
        <begin position="59"/>
        <end position="78"/>
    </location>
</feature>
<evidence type="ECO:0008006" key="4">
    <source>
        <dbReference type="Google" id="ProtNLM"/>
    </source>
</evidence>
<gene>
    <name evidence="2" type="ORF">B841_08610</name>
</gene>
<dbReference type="KEGG" id="cmd:B841_08610"/>
<dbReference type="RefSeq" id="WP_020935128.1">
    <property type="nucleotide sequence ID" value="NC_021915.1"/>
</dbReference>
<dbReference type="PATRIC" id="fig|1224163.3.peg.1730"/>
<dbReference type="STRING" id="1224163.B841_08610"/>
<organism evidence="2 3">
    <name type="scientific">Corynebacterium maris DSM 45190</name>
    <dbReference type="NCBI Taxonomy" id="1224163"/>
    <lineage>
        <taxon>Bacteria</taxon>
        <taxon>Bacillati</taxon>
        <taxon>Actinomycetota</taxon>
        <taxon>Actinomycetes</taxon>
        <taxon>Mycobacteriales</taxon>
        <taxon>Corynebacteriaceae</taxon>
        <taxon>Corynebacterium</taxon>
    </lineage>
</organism>
<proteinExistence type="predicted"/>
<keyword evidence="1" id="KW-0812">Transmembrane</keyword>